<dbReference type="InterPro" id="IPR001182">
    <property type="entry name" value="FtsW/RodA"/>
</dbReference>
<evidence type="ECO:0000256" key="9">
    <source>
        <dbReference type="ARBA" id="ARBA00022984"/>
    </source>
</evidence>
<feature type="transmembrane region" description="Helical" evidence="16">
    <location>
        <begin position="174"/>
        <end position="192"/>
    </location>
</feature>
<evidence type="ECO:0000256" key="8">
    <source>
        <dbReference type="ARBA" id="ARBA00022960"/>
    </source>
</evidence>
<keyword evidence="13 16" id="KW-0961">Cell wall biogenesis/degradation</keyword>
<dbReference type="EC" id="2.4.99.28" evidence="16"/>
<evidence type="ECO:0000256" key="3">
    <source>
        <dbReference type="ARBA" id="ARBA00022475"/>
    </source>
</evidence>
<feature type="transmembrane region" description="Helical" evidence="16">
    <location>
        <begin position="80"/>
        <end position="102"/>
    </location>
</feature>
<comment type="similarity">
    <text evidence="14 16">Belongs to the SEDS family. FtsW subfamily.</text>
</comment>
<evidence type="ECO:0000256" key="10">
    <source>
        <dbReference type="ARBA" id="ARBA00022989"/>
    </source>
</evidence>
<keyword evidence="4 16" id="KW-0132">Cell division</keyword>
<dbReference type="PANTHER" id="PTHR30474:SF2">
    <property type="entry name" value="PEPTIDOGLYCAN GLYCOSYLTRANSFERASE FTSW-RELATED"/>
    <property type="match status" value="1"/>
</dbReference>
<keyword evidence="10 16" id="KW-1133">Transmembrane helix</keyword>
<evidence type="ECO:0000256" key="15">
    <source>
        <dbReference type="ARBA" id="ARBA00049902"/>
    </source>
</evidence>
<keyword evidence="7 16" id="KW-0812">Transmembrane</keyword>
<feature type="transmembrane region" description="Helical" evidence="16">
    <location>
        <begin position="339"/>
        <end position="358"/>
    </location>
</feature>
<evidence type="ECO:0000313" key="17">
    <source>
        <dbReference type="EMBL" id="NMG23142.1"/>
    </source>
</evidence>
<evidence type="ECO:0000256" key="1">
    <source>
        <dbReference type="ARBA" id="ARBA00004651"/>
    </source>
</evidence>
<accession>A0ABX1PF69</accession>
<feature type="transmembrane region" description="Helical" evidence="16">
    <location>
        <begin position="221"/>
        <end position="239"/>
    </location>
</feature>
<evidence type="ECO:0000256" key="14">
    <source>
        <dbReference type="ARBA" id="ARBA00038053"/>
    </source>
</evidence>
<dbReference type="NCBIfam" id="TIGR02614">
    <property type="entry name" value="ftsW"/>
    <property type="match status" value="1"/>
</dbReference>
<comment type="subcellular location">
    <subcellularLocation>
        <location evidence="16">Cell inner membrane</location>
        <topology evidence="16">Multi-pass membrane protein</topology>
    </subcellularLocation>
    <subcellularLocation>
        <location evidence="1">Cell membrane</location>
        <topology evidence="1">Multi-pass membrane protein</topology>
    </subcellularLocation>
    <text evidence="16">Localizes to the division septum.</text>
</comment>
<comment type="pathway">
    <text evidence="2 16">Cell wall biogenesis; peptidoglycan biosynthesis.</text>
</comment>
<dbReference type="Pfam" id="PF01098">
    <property type="entry name" value="FTSW_RODA_SPOVE"/>
    <property type="match status" value="1"/>
</dbReference>
<evidence type="ECO:0000313" key="18">
    <source>
        <dbReference type="Proteomes" id="UP000615989"/>
    </source>
</evidence>
<comment type="function">
    <text evidence="16">Peptidoglycan polymerase that is essential for cell division.</text>
</comment>
<keyword evidence="5 16" id="KW-0328">Glycosyltransferase</keyword>
<feature type="transmembrane region" description="Helical" evidence="16">
    <location>
        <begin position="378"/>
        <end position="397"/>
    </location>
</feature>
<protein>
    <recommendedName>
        <fullName evidence="16">Probable peptidoglycan glycosyltransferase FtsW</fullName>
        <shortName evidence="16">PGT</shortName>
        <ecNumber evidence="16">2.4.99.28</ecNumber>
    </recommendedName>
    <alternativeName>
        <fullName evidence="16">Cell division protein FtsW</fullName>
    </alternativeName>
    <alternativeName>
        <fullName evidence="16">Cell wall polymerase</fullName>
    </alternativeName>
    <alternativeName>
        <fullName evidence="16">Peptidoglycan polymerase</fullName>
        <shortName evidence="16">PG polymerase</shortName>
    </alternativeName>
</protein>
<keyword evidence="6 16" id="KW-0808">Transferase</keyword>
<keyword evidence="18" id="KW-1185">Reference proteome</keyword>
<evidence type="ECO:0000256" key="12">
    <source>
        <dbReference type="ARBA" id="ARBA00023306"/>
    </source>
</evidence>
<feature type="transmembrane region" description="Helical" evidence="16">
    <location>
        <begin position="108"/>
        <end position="128"/>
    </location>
</feature>
<keyword evidence="8 16" id="KW-0133">Cell shape</keyword>
<dbReference type="PANTHER" id="PTHR30474">
    <property type="entry name" value="CELL CYCLE PROTEIN"/>
    <property type="match status" value="1"/>
</dbReference>
<gene>
    <name evidence="16 17" type="primary">ftsW</name>
    <name evidence="17" type="ORF">GO606_00120</name>
</gene>
<dbReference type="Proteomes" id="UP000615989">
    <property type="component" value="Unassembled WGS sequence"/>
</dbReference>
<reference evidence="17" key="1">
    <citation type="submission" date="2019-12" db="EMBL/GenBank/DDBJ databases">
        <title>Comparative genomics gives insights into the taxonomy of the Azoarcus-Aromatoleum group and reveals separate origins of nif in the plant-associated Azoarcus and non-plant-associated Aromatoleum sub-groups.</title>
        <authorList>
            <person name="Lafos M."/>
            <person name="Maluk M."/>
            <person name="Batista M."/>
            <person name="Junghare M."/>
            <person name="Carmona M."/>
            <person name="Faoro H."/>
            <person name="Cruz L.M."/>
            <person name="Battistoni F."/>
            <person name="De Souza E."/>
            <person name="Pedrosa F."/>
            <person name="Chen W.-M."/>
            <person name="Poole P.S."/>
            <person name="Dixon R.A."/>
            <person name="James E.K."/>
        </authorList>
    </citation>
    <scope>NUCLEOTIDE SEQUENCE</scope>
    <source>
        <strain evidence="17">LuFRes1</strain>
    </source>
</reference>
<keyword evidence="11 16" id="KW-0472">Membrane</keyword>
<evidence type="ECO:0000256" key="16">
    <source>
        <dbReference type="HAMAP-Rule" id="MF_00913"/>
    </source>
</evidence>
<evidence type="ECO:0000256" key="13">
    <source>
        <dbReference type="ARBA" id="ARBA00023316"/>
    </source>
</evidence>
<dbReference type="RefSeq" id="WP_169116570.1">
    <property type="nucleotide sequence ID" value="NZ_WTVG02000040.1"/>
</dbReference>
<evidence type="ECO:0000256" key="5">
    <source>
        <dbReference type="ARBA" id="ARBA00022676"/>
    </source>
</evidence>
<dbReference type="EMBL" id="WTVG01000001">
    <property type="protein sequence ID" value="NMG23142.1"/>
    <property type="molecule type" value="Genomic_DNA"/>
</dbReference>
<evidence type="ECO:0000256" key="7">
    <source>
        <dbReference type="ARBA" id="ARBA00022692"/>
    </source>
</evidence>
<sequence>MKLASAFAGFFAARPENHGTQTSRAVNRLMRPADSLRELDPLLIWSAAGLLLIGLVMVYSSSIATAEGSRFTGHQSHYFLLRHAIFLAAGVGAGLAAFQLSMRQWQRFAPWLFLIGVVLLVIVLIPGVGREVNGAQRWLPLGPLNLQPSELMKLFVALYAADYTVRKLPDMGSFRRGFLPMAAMILLVGFLLLGEPDFGAFVVITAIAFGVLFLGGINVRVFALLALVAVIGFMLLIWLSPYRRDRIFGFMDPWQDAFGKGYQLSHALIAFGRGEWFGVGLGASVEKLFYLPEAHTDFLLAVIAEELGFAGVLTVIALFAILIHRALVLGREAVKLERYFSGLVAMGIGLWLGVQSFINMGVNMGLLPTKGLTLPLMSFGGSGIVANCLALAILLRIDWEVRQLKRGTAA</sequence>
<keyword evidence="12 16" id="KW-0131">Cell cycle</keyword>
<evidence type="ECO:0000256" key="11">
    <source>
        <dbReference type="ARBA" id="ARBA00023136"/>
    </source>
</evidence>
<dbReference type="InterPro" id="IPR013437">
    <property type="entry name" value="FtsW"/>
</dbReference>
<dbReference type="HAMAP" id="MF_00913">
    <property type="entry name" value="PGT_FtsW_proteobact"/>
    <property type="match status" value="1"/>
</dbReference>
<evidence type="ECO:0000256" key="2">
    <source>
        <dbReference type="ARBA" id="ARBA00004752"/>
    </source>
</evidence>
<evidence type="ECO:0000256" key="4">
    <source>
        <dbReference type="ARBA" id="ARBA00022618"/>
    </source>
</evidence>
<feature type="transmembrane region" description="Helical" evidence="16">
    <location>
        <begin position="307"/>
        <end position="327"/>
    </location>
</feature>
<keyword evidence="3 16" id="KW-1003">Cell membrane</keyword>
<evidence type="ECO:0000256" key="6">
    <source>
        <dbReference type="ARBA" id="ARBA00022679"/>
    </source>
</evidence>
<keyword evidence="16" id="KW-0997">Cell inner membrane</keyword>
<comment type="caution">
    <text evidence="17">The sequence shown here is derived from an EMBL/GenBank/DDBJ whole genome shotgun (WGS) entry which is preliminary data.</text>
</comment>
<comment type="catalytic activity">
    <reaction evidence="15 16">
        <text>[GlcNAc-(1-&gt;4)-Mur2Ac(oyl-L-Ala-gamma-D-Glu-L-Lys-D-Ala-D-Ala)](n)-di-trans,octa-cis-undecaprenyl diphosphate + beta-D-GlcNAc-(1-&gt;4)-Mur2Ac(oyl-L-Ala-gamma-D-Glu-L-Lys-D-Ala-D-Ala)-di-trans,octa-cis-undecaprenyl diphosphate = [GlcNAc-(1-&gt;4)-Mur2Ac(oyl-L-Ala-gamma-D-Glu-L-Lys-D-Ala-D-Ala)](n+1)-di-trans,octa-cis-undecaprenyl diphosphate + di-trans,octa-cis-undecaprenyl diphosphate + H(+)</text>
        <dbReference type="Rhea" id="RHEA:23708"/>
        <dbReference type="Rhea" id="RHEA-COMP:9602"/>
        <dbReference type="Rhea" id="RHEA-COMP:9603"/>
        <dbReference type="ChEBI" id="CHEBI:15378"/>
        <dbReference type="ChEBI" id="CHEBI:58405"/>
        <dbReference type="ChEBI" id="CHEBI:60033"/>
        <dbReference type="ChEBI" id="CHEBI:78435"/>
        <dbReference type="EC" id="2.4.99.28"/>
    </reaction>
</comment>
<keyword evidence="9 16" id="KW-0573">Peptidoglycan synthesis</keyword>
<feature type="transmembrane region" description="Helical" evidence="16">
    <location>
        <begin position="198"/>
        <end position="214"/>
    </location>
</feature>
<proteinExistence type="inferred from homology"/>
<name>A0ABX1PF69_9RHOO</name>
<feature type="transmembrane region" description="Helical" evidence="16">
    <location>
        <begin position="41"/>
        <end position="59"/>
    </location>
</feature>
<organism evidence="17 18">
    <name type="scientific">Aromatoleum anaerobium</name>
    <dbReference type="NCBI Taxonomy" id="182180"/>
    <lineage>
        <taxon>Bacteria</taxon>
        <taxon>Pseudomonadati</taxon>
        <taxon>Pseudomonadota</taxon>
        <taxon>Betaproteobacteria</taxon>
        <taxon>Rhodocyclales</taxon>
        <taxon>Rhodocyclaceae</taxon>
        <taxon>Aromatoleum</taxon>
    </lineage>
</organism>